<dbReference type="OrthoDB" id="5590282at2759"/>
<evidence type="ECO:0000313" key="8">
    <source>
        <dbReference type="Proteomes" id="UP000192247"/>
    </source>
</evidence>
<evidence type="ECO:0000259" key="6">
    <source>
        <dbReference type="SMART" id="SM01332"/>
    </source>
</evidence>
<dbReference type="SMART" id="SM00385">
    <property type="entry name" value="CYCLIN"/>
    <property type="match status" value="2"/>
</dbReference>
<dbReference type="InterPro" id="IPR006671">
    <property type="entry name" value="Cyclin_N"/>
</dbReference>
<feature type="domain" description="Cyclin C-terminal" evidence="6">
    <location>
        <begin position="300"/>
        <end position="421"/>
    </location>
</feature>
<evidence type="ECO:0000313" key="7">
    <source>
        <dbReference type="EMBL" id="OQR77740.1"/>
    </source>
</evidence>
<evidence type="ECO:0000259" key="5">
    <source>
        <dbReference type="SMART" id="SM00385"/>
    </source>
</evidence>
<dbReference type="GO" id="GO:0051301">
    <property type="term" value="P:cell division"/>
    <property type="evidence" value="ECO:0007669"/>
    <property type="project" value="UniProtKB-KW"/>
</dbReference>
<dbReference type="Pfam" id="PF00134">
    <property type="entry name" value="Cyclin_N"/>
    <property type="match status" value="1"/>
</dbReference>
<dbReference type="SMART" id="SM01332">
    <property type="entry name" value="Cyclin_C"/>
    <property type="match status" value="1"/>
</dbReference>
<dbReference type="InterPro" id="IPR039361">
    <property type="entry name" value="Cyclin"/>
</dbReference>
<keyword evidence="2 4" id="KW-0195">Cyclin</keyword>
<keyword evidence="8" id="KW-1185">Reference proteome</keyword>
<dbReference type="AlphaFoldDB" id="A0A1V9XW87"/>
<evidence type="ECO:0000256" key="4">
    <source>
        <dbReference type="RuleBase" id="RU000383"/>
    </source>
</evidence>
<feature type="domain" description="Cyclin-like" evidence="5">
    <location>
        <begin position="204"/>
        <end position="291"/>
    </location>
</feature>
<dbReference type="InParanoid" id="A0A1V9XW87"/>
<proteinExistence type="inferred from homology"/>
<dbReference type="InterPro" id="IPR013763">
    <property type="entry name" value="Cyclin-like_dom"/>
</dbReference>
<dbReference type="Proteomes" id="UP000192247">
    <property type="component" value="Unassembled WGS sequence"/>
</dbReference>
<evidence type="ECO:0000256" key="1">
    <source>
        <dbReference type="ARBA" id="ARBA00022618"/>
    </source>
</evidence>
<accession>A0A1V9XW87</accession>
<dbReference type="EMBL" id="MNPL01003112">
    <property type="protein sequence ID" value="OQR77740.1"/>
    <property type="molecule type" value="Genomic_DNA"/>
</dbReference>
<comment type="caution">
    <text evidence="7">The sequence shown here is derived from an EMBL/GenBank/DDBJ whole genome shotgun (WGS) entry which is preliminary data.</text>
</comment>
<name>A0A1V9XW87_9ACAR</name>
<dbReference type="PANTHER" id="PTHR10177">
    <property type="entry name" value="CYCLINS"/>
    <property type="match status" value="1"/>
</dbReference>
<dbReference type="InterPro" id="IPR036915">
    <property type="entry name" value="Cyclin-like_sf"/>
</dbReference>
<protein>
    <submittedName>
        <fullName evidence="7">Cyclin B3-like</fullName>
    </submittedName>
</protein>
<dbReference type="FunFam" id="1.10.472.10:FF:000001">
    <property type="entry name" value="G2/mitotic-specific cyclin"/>
    <property type="match status" value="1"/>
</dbReference>
<feature type="domain" description="Cyclin-like" evidence="5">
    <location>
        <begin position="304"/>
        <end position="384"/>
    </location>
</feature>
<organism evidence="7 8">
    <name type="scientific">Tropilaelaps mercedesae</name>
    <dbReference type="NCBI Taxonomy" id="418985"/>
    <lineage>
        <taxon>Eukaryota</taxon>
        <taxon>Metazoa</taxon>
        <taxon>Ecdysozoa</taxon>
        <taxon>Arthropoda</taxon>
        <taxon>Chelicerata</taxon>
        <taxon>Arachnida</taxon>
        <taxon>Acari</taxon>
        <taxon>Parasitiformes</taxon>
        <taxon>Mesostigmata</taxon>
        <taxon>Gamasina</taxon>
        <taxon>Dermanyssoidea</taxon>
        <taxon>Laelapidae</taxon>
        <taxon>Tropilaelaps</taxon>
    </lineage>
</organism>
<sequence length="425" mass="48602">MYRHSMKLGGGEGREIHAENLPPTYPQIARGAKRVLDENYPAPSAKRRDRRVKDLKNVQSIRTLEPHRGLKMQNINTMSTYKRPYETDTLEKIRVSDAGRELVHPVQNLSLSPARKKPKGDNPYTNFTMDIRAAGPLDYYVAKCDLPTGVPDIDRDLIEDPNCEAQYAHDVFTYLRARERLFIVESYIHKQPDVSPLYRALLVDWMVELQEIFELNHEALYLAVKIVDLYLSRRFTPKAEVQLLGATAMLVASKIGERTPPAIGDFVSICNKARSGYDRASFIAMERQVLATLDFDLSIPLSYSFLRRFCRSIGMDMREMTLARFILECSLMEYSLVGVPESHVAAASLLLALEILGRRWNDTLTYYTGYEAGELIPVRNMLNRLVHELKRAFAKNSNSARVIVDKYSHEVFYKVAEMEFPPIDG</sequence>
<keyword evidence="3" id="KW-0131">Cell cycle</keyword>
<dbReference type="SUPFAM" id="SSF47954">
    <property type="entry name" value="Cyclin-like"/>
    <property type="match status" value="2"/>
</dbReference>
<reference evidence="7 8" key="1">
    <citation type="journal article" date="2017" name="Gigascience">
        <title>Draft genome of the honey bee ectoparasitic mite, Tropilaelaps mercedesae, is shaped by the parasitic life history.</title>
        <authorList>
            <person name="Dong X."/>
            <person name="Armstrong S.D."/>
            <person name="Xia D."/>
            <person name="Makepeace B.L."/>
            <person name="Darby A.C."/>
            <person name="Kadowaki T."/>
        </authorList>
    </citation>
    <scope>NUCLEOTIDE SEQUENCE [LARGE SCALE GENOMIC DNA]</scope>
    <source>
        <strain evidence="7">Wuxi-XJTLU</strain>
    </source>
</reference>
<comment type="similarity">
    <text evidence="4">Belongs to the cyclin family.</text>
</comment>
<dbReference type="Pfam" id="PF02984">
    <property type="entry name" value="Cyclin_C"/>
    <property type="match status" value="1"/>
</dbReference>
<keyword evidence="1" id="KW-0132">Cell division</keyword>
<dbReference type="InterPro" id="IPR004367">
    <property type="entry name" value="Cyclin_C-dom"/>
</dbReference>
<evidence type="ECO:0000256" key="3">
    <source>
        <dbReference type="ARBA" id="ARBA00023306"/>
    </source>
</evidence>
<evidence type="ECO:0000256" key="2">
    <source>
        <dbReference type="ARBA" id="ARBA00023127"/>
    </source>
</evidence>
<dbReference type="Gene3D" id="1.10.472.10">
    <property type="entry name" value="Cyclin-like"/>
    <property type="match status" value="2"/>
</dbReference>
<gene>
    <name evidence="7" type="ORF">BIW11_00401</name>
</gene>
<dbReference type="STRING" id="418985.A0A1V9XW87"/>